<dbReference type="PANTHER" id="PTHR33112">
    <property type="entry name" value="DOMAIN PROTEIN, PUTATIVE-RELATED"/>
    <property type="match status" value="1"/>
</dbReference>
<gene>
    <name evidence="2 4" type="ORF">P152DRAFT_299968</name>
</gene>
<dbReference type="Pfam" id="PF06985">
    <property type="entry name" value="HET"/>
    <property type="match status" value="1"/>
</dbReference>
<proteinExistence type="predicted"/>
<name>A0A6G1G7B8_9PEZI</name>
<dbReference type="OrthoDB" id="5347061at2759"/>
<organism evidence="2">
    <name type="scientific">Eremomyces bilateralis CBS 781.70</name>
    <dbReference type="NCBI Taxonomy" id="1392243"/>
    <lineage>
        <taxon>Eukaryota</taxon>
        <taxon>Fungi</taxon>
        <taxon>Dikarya</taxon>
        <taxon>Ascomycota</taxon>
        <taxon>Pezizomycotina</taxon>
        <taxon>Dothideomycetes</taxon>
        <taxon>Dothideomycetes incertae sedis</taxon>
        <taxon>Eremomycetales</taxon>
        <taxon>Eremomycetaceae</taxon>
        <taxon>Eremomyces</taxon>
    </lineage>
</organism>
<feature type="domain" description="Heterokaryon incompatibility" evidence="1">
    <location>
        <begin position="66"/>
        <end position="226"/>
    </location>
</feature>
<reference evidence="2 4" key="1">
    <citation type="submission" date="2020-01" db="EMBL/GenBank/DDBJ databases">
        <authorList>
            <consortium name="DOE Joint Genome Institute"/>
            <person name="Haridas S."/>
            <person name="Albert R."/>
            <person name="Binder M."/>
            <person name="Bloem J."/>
            <person name="Labutti K."/>
            <person name="Salamov A."/>
            <person name="Andreopoulos B."/>
            <person name="Baker S.E."/>
            <person name="Barry K."/>
            <person name="Bills G."/>
            <person name="Bluhm B.H."/>
            <person name="Cannon C."/>
            <person name="Castanera R."/>
            <person name="Culley D.E."/>
            <person name="Daum C."/>
            <person name="Ezra D."/>
            <person name="Gonzalez J.B."/>
            <person name="Henrissat B."/>
            <person name="Kuo A."/>
            <person name="Liang C."/>
            <person name="Lipzen A."/>
            <person name="Lutzoni F."/>
            <person name="Magnuson J."/>
            <person name="Mondo S."/>
            <person name="Nolan M."/>
            <person name="Ohm R."/>
            <person name="Pangilinan J."/>
            <person name="Park H.-J."/>
            <person name="Ramirez L."/>
            <person name="Alfaro M."/>
            <person name="Sun H."/>
            <person name="Tritt A."/>
            <person name="Yoshinaga Y."/>
            <person name="Zwiers L.-H."/>
            <person name="Turgeon B.G."/>
            <person name="Goodwin S.B."/>
            <person name="Spatafora J.W."/>
            <person name="Crous P.W."/>
            <person name="Grigoriev I.V."/>
        </authorList>
    </citation>
    <scope>NUCLEOTIDE SEQUENCE</scope>
    <source>
        <strain evidence="2 4">CBS 781.70</strain>
    </source>
</reference>
<evidence type="ECO:0000313" key="4">
    <source>
        <dbReference type="RefSeq" id="XP_033535616.1"/>
    </source>
</evidence>
<sequence length="275" mass="31364">MHTFGPESMSWVDSHLKTCVAEHNNCICEDSPLLPTRVLHIQPREGINGNLHVCLHQSLPNERGEYGCLSHCWGTEDLGHLCLSHRNITSFKTEIPWSDIPKTFQESIQLAHNLGLEYLWIDSLCIIQDDSQDWQTESGKMCFVYQNSYLTIAATSAPDGTGGLFHTTDVDHQGYELTIGDNNNSGSSSLYVRRSLPHRIFENARTMQHVEKQGYPLLTRGWALQERLCRTSAVYLVIPFCTLRKPGYIYPAMYPTFTQYKHLTASEQVSYCFRD</sequence>
<reference evidence="4" key="3">
    <citation type="submission" date="2025-04" db="UniProtKB">
        <authorList>
            <consortium name="RefSeq"/>
        </authorList>
    </citation>
    <scope>IDENTIFICATION</scope>
    <source>
        <strain evidence="4">CBS 781.70</strain>
    </source>
</reference>
<dbReference type="RefSeq" id="XP_033535616.1">
    <property type="nucleotide sequence ID" value="XM_033675080.1"/>
</dbReference>
<dbReference type="GeneID" id="54415650"/>
<dbReference type="InterPro" id="IPR010730">
    <property type="entry name" value="HET"/>
</dbReference>
<dbReference type="PANTHER" id="PTHR33112:SF9">
    <property type="entry name" value="HETEROKARYON INCOMPATIBILITY DOMAIN-CONTAINING PROTEIN"/>
    <property type="match status" value="1"/>
</dbReference>
<dbReference type="Proteomes" id="UP000504638">
    <property type="component" value="Unplaced"/>
</dbReference>
<evidence type="ECO:0000313" key="2">
    <source>
        <dbReference type="EMBL" id="KAF1813985.1"/>
    </source>
</evidence>
<evidence type="ECO:0000313" key="3">
    <source>
        <dbReference type="Proteomes" id="UP000504638"/>
    </source>
</evidence>
<dbReference type="AlphaFoldDB" id="A0A6G1G7B8"/>
<reference evidence="4" key="2">
    <citation type="submission" date="2020-04" db="EMBL/GenBank/DDBJ databases">
        <authorList>
            <consortium name="NCBI Genome Project"/>
        </authorList>
    </citation>
    <scope>NUCLEOTIDE SEQUENCE</scope>
    <source>
        <strain evidence="4">CBS 781.70</strain>
    </source>
</reference>
<protein>
    <submittedName>
        <fullName evidence="2 4">HET-domain-containing protein</fullName>
    </submittedName>
</protein>
<keyword evidence="3" id="KW-1185">Reference proteome</keyword>
<evidence type="ECO:0000259" key="1">
    <source>
        <dbReference type="Pfam" id="PF06985"/>
    </source>
</evidence>
<dbReference type="EMBL" id="ML975154">
    <property type="protein sequence ID" value="KAF1813985.1"/>
    <property type="molecule type" value="Genomic_DNA"/>
</dbReference>
<accession>A0A6G1G7B8</accession>